<evidence type="ECO:0000313" key="1">
    <source>
        <dbReference type="EMBL" id="PZP44498.1"/>
    </source>
</evidence>
<dbReference type="InterPro" id="IPR025535">
    <property type="entry name" value="DUF4421"/>
</dbReference>
<reference evidence="1 2" key="1">
    <citation type="submission" date="2017-11" db="EMBL/GenBank/DDBJ databases">
        <title>Infants hospitalized years apart are colonized by the same room-sourced microbial strains.</title>
        <authorList>
            <person name="Brooks B."/>
            <person name="Olm M.R."/>
            <person name="Firek B.A."/>
            <person name="Baker R."/>
            <person name="Thomas B.C."/>
            <person name="Morowitz M.J."/>
            <person name="Banfield J.F."/>
        </authorList>
    </citation>
    <scope>NUCLEOTIDE SEQUENCE [LARGE SCALE GENOMIC DNA]</scope>
    <source>
        <strain evidence="1">S2_009_000_R2_76</strain>
    </source>
</reference>
<dbReference type="EMBL" id="QFOI01000311">
    <property type="protein sequence ID" value="PZP44498.1"/>
    <property type="molecule type" value="Genomic_DNA"/>
</dbReference>
<gene>
    <name evidence="1" type="ORF">DI598_14385</name>
</gene>
<dbReference type="Pfam" id="PF14391">
    <property type="entry name" value="DUF4421"/>
    <property type="match status" value="1"/>
</dbReference>
<evidence type="ECO:0000313" key="2">
    <source>
        <dbReference type="Proteomes" id="UP000249645"/>
    </source>
</evidence>
<dbReference type="AlphaFoldDB" id="A0A2W5EMI5"/>
<proteinExistence type="predicted"/>
<comment type="caution">
    <text evidence="1">The sequence shown here is derived from an EMBL/GenBank/DDBJ whole genome shotgun (WGS) entry which is preliminary data.</text>
</comment>
<protein>
    <submittedName>
        <fullName evidence="1">Uncharacterized protein</fullName>
    </submittedName>
</protein>
<name>A0A2W5EMI5_9SPHI</name>
<feature type="non-terminal residue" evidence="1">
    <location>
        <position position="1"/>
    </location>
</feature>
<organism evidence="1 2">
    <name type="scientific">Pseudopedobacter saltans</name>
    <dbReference type="NCBI Taxonomy" id="151895"/>
    <lineage>
        <taxon>Bacteria</taxon>
        <taxon>Pseudomonadati</taxon>
        <taxon>Bacteroidota</taxon>
        <taxon>Sphingobacteriia</taxon>
        <taxon>Sphingobacteriales</taxon>
        <taxon>Sphingobacteriaceae</taxon>
        <taxon>Pseudopedobacter</taxon>
    </lineage>
</organism>
<sequence length="295" mass="33601">SFGVGFSYKWFSLSLGLFKLGSEPANKGKTTSFDLQSNIYKRQWYLDFMIRNIKGFYINDIDRISNNGDFYYNPKMTTTVIGGAFWKILNDKKFSYRAVMTQNEWQKKSAGSFLYGFEVYYGAMNAHGNIIPESIAATDPFVQNKVEKLRYFKIGPGAGYAYNFVIKRNFFISAGVTGNLDVGFTKEHTTDGGGKTKLGVLPNVNARIGAGYNSELWNINFNYLRNNLPIHGSIDDSKYNQFSGSYRLSFNRRLTLGHKTRKFLKPVDEQMNSVDKAMHNTFDSKKTKEANKQSN</sequence>
<dbReference type="Proteomes" id="UP000249645">
    <property type="component" value="Unassembled WGS sequence"/>
</dbReference>
<accession>A0A2W5EMI5</accession>